<organism evidence="1">
    <name type="scientific">Timema genevievae</name>
    <name type="common">Walking stick</name>
    <dbReference type="NCBI Taxonomy" id="629358"/>
    <lineage>
        <taxon>Eukaryota</taxon>
        <taxon>Metazoa</taxon>
        <taxon>Ecdysozoa</taxon>
        <taxon>Arthropoda</taxon>
        <taxon>Hexapoda</taxon>
        <taxon>Insecta</taxon>
        <taxon>Pterygota</taxon>
        <taxon>Neoptera</taxon>
        <taxon>Polyneoptera</taxon>
        <taxon>Phasmatodea</taxon>
        <taxon>Timematodea</taxon>
        <taxon>Timematoidea</taxon>
        <taxon>Timematidae</taxon>
        <taxon>Timema</taxon>
    </lineage>
</organism>
<proteinExistence type="predicted"/>
<protein>
    <submittedName>
        <fullName evidence="1">Uncharacterized protein</fullName>
    </submittedName>
</protein>
<accession>A0A7R9JMN4</accession>
<dbReference type="EMBL" id="OE839115">
    <property type="protein sequence ID" value="CAD7585612.1"/>
    <property type="molecule type" value="Genomic_DNA"/>
</dbReference>
<evidence type="ECO:0000313" key="1">
    <source>
        <dbReference type="EMBL" id="CAD7585612.1"/>
    </source>
</evidence>
<gene>
    <name evidence="1" type="ORF">TGEB3V08_LOCUS112</name>
</gene>
<dbReference type="AlphaFoldDB" id="A0A7R9JMN4"/>
<sequence length="96" mass="10813">MVVVVVVVGRAAVMMNTEASRTIPDVREYFPDIKGDLTKVTWAHAVNNKELFKKALAVLTKFVTPLDKRHDPQVGYHWCNAEVGNNIFQCSHRCGE</sequence>
<name>A0A7R9JMN4_TIMGE</name>
<reference evidence="1" key="1">
    <citation type="submission" date="2020-11" db="EMBL/GenBank/DDBJ databases">
        <authorList>
            <person name="Tran Van P."/>
        </authorList>
    </citation>
    <scope>NUCLEOTIDE SEQUENCE</scope>
</reference>